<accession>L8HGP4</accession>
<dbReference type="SUPFAM" id="SSF46785">
    <property type="entry name" value="Winged helix' DNA-binding domain"/>
    <property type="match status" value="1"/>
</dbReference>
<dbReference type="InterPro" id="IPR036390">
    <property type="entry name" value="WH_DNA-bd_sf"/>
</dbReference>
<dbReference type="InterPro" id="IPR036388">
    <property type="entry name" value="WH-like_DNA-bd_sf"/>
</dbReference>
<dbReference type="OrthoDB" id="39497at2759"/>
<feature type="compositionally biased region" description="Polar residues" evidence="1">
    <location>
        <begin position="44"/>
        <end position="53"/>
    </location>
</feature>
<feature type="compositionally biased region" description="Basic and acidic residues" evidence="1">
    <location>
        <begin position="8"/>
        <end position="18"/>
    </location>
</feature>
<evidence type="ECO:0000259" key="2">
    <source>
        <dbReference type="PROSITE" id="PS50186"/>
    </source>
</evidence>
<dbReference type="KEGG" id="acan:ACA1_173670"/>
<evidence type="ECO:0000313" key="4">
    <source>
        <dbReference type="Proteomes" id="UP000011083"/>
    </source>
</evidence>
<dbReference type="VEuPathDB" id="AmoebaDB:ACA1_173670"/>
<protein>
    <recommendedName>
        <fullName evidence="2">DEP domain-containing protein</fullName>
    </recommendedName>
</protein>
<dbReference type="CDD" id="cd04371">
    <property type="entry name" value="DEP"/>
    <property type="match status" value="1"/>
</dbReference>
<feature type="region of interest" description="Disordered" evidence="1">
    <location>
        <begin position="333"/>
        <end position="360"/>
    </location>
</feature>
<evidence type="ECO:0000313" key="3">
    <source>
        <dbReference type="EMBL" id="ELR24719.1"/>
    </source>
</evidence>
<dbReference type="RefSeq" id="XP_004356619.1">
    <property type="nucleotide sequence ID" value="XM_004356566.1"/>
</dbReference>
<dbReference type="AlphaFoldDB" id="L8HGP4"/>
<reference evidence="3 4" key="1">
    <citation type="journal article" date="2013" name="Genome Biol.">
        <title>Genome of Acanthamoeba castellanii highlights extensive lateral gene transfer and early evolution of tyrosine kinase signaling.</title>
        <authorList>
            <person name="Clarke M."/>
            <person name="Lohan A.J."/>
            <person name="Liu B."/>
            <person name="Lagkouvardos I."/>
            <person name="Roy S."/>
            <person name="Zafar N."/>
            <person name="Bertelli C."/>
            <person name="Schilde C."/>
            <person name="Kianianmomeni A."/>
            <person name="Burglin T.R."/>
            <person name="Frech C."/>
            <person name="Turcotte B."/>
            <person name="Kopec K.O."/>
            <person name="Synnott J.M."/>
            <person name="Choo C."/>
            <person name="Paponov I."/>
            <person name="Finkler A."/>
            <person name="Soon Heng Tan C."/>
            <person name="Hutchins A.P."/>
            <person name="Weinmeier T."/>
            <person name="Rattei T."/>
            <person name="Chu J.S."/>
            <person name="Gimenez G."/>
            <person name="Irimia M."/>
            <person name="Rigden D.J."/>
            <person name="Fitzpatrick D.A."/>
            <person name="Lorenzo-Morales J."/>
            <person name="Bateman A."/>
            <person name="Chiu C.H."/>
            <person name="Tang P."/>
            <person name="Hegemann P."/>
            <person name="Fromm H."/>
            <person name="Raoult D."/>
            <person name="Greub G."/>
            <person name="Miranda-Saavedra D."/>
            <person name="Chen N."/>
            <person name="Nash P."/>
            <person name="Ginger M.L."/>
            <person name="Horn M."/>
            <person name="Schaap P."/>
            <person name="Caler L."/>
            <person name="Loftus B."/>
        </authorList>
    </citation>
    <scope>NUCLEOTIDE SEQUENCE [LARGE SCALE GENOMIC DNA]</scope>
    <source>
        <strain evidence="3 4">Neff</strain>
    </source>
</reference>
<proteinExistence type="predicted"/>
<organism evidence="3 4">
    <name type="scientific">Acanthamoeba castellanii (strain ATCC 30010 / Neff)</name>
    <dbReference type="NCBI Taxonomy" id="1257118"/>
    <lineage>
        <taxon>Eukaryota</taxon>
        <taxon>Amoebozoa</taxon>
        <taxon>Discosea</taxon>
        <taxon>Longamoebia</taxon>
        <taxon>Centramoebida</taxon>
        <taxon>Acanthamoebidae</taxon>
        <taxon>Acanthamoeba</taxon>
    </lineage>
</organism>
<dbReference type="Gene3D" id="1.10.10.10">
    <property type="entry name" value="Winged helix-like DNA-binding domain superfamily/Winged helix DNA-binding domain"/>
    <property type="match status" value="1"/>
</dbReference>
<dbReference type="EMBL" id="KB007811">
    <property type="protein sequence ID" value="ELR24719.1"/>
    <property type="molecule type" value="Genomic_DNA"/>
</dbReference>
<dbReference type="GeneID" id="14925744"/>
<feature type="region of interest" description="Disordered" evidence="1">
    <location>
        <begin position="1"/>
        <end position="92"/>
    </location>
</feature>
<dbReference type="Proteomes" id="UP000011083">
    <property type="component" value="Unassembled WGS sequence"/>
</dbReference>
<feature type="domain" description="DEP" evidence="2">
    <location>
        <begin position="224"/>
        <end position="293"/>
    </location>
</feature>
<dbReference type="PROSITE" id="PS50186">
    <property type="entry name" value="DEP"/>
    <property type="match status" value="1"/>
</dbReference>
<gene>
    <name evidence="3" type="ORF">ACA1_173670</name>
</gene>
<sequence length="360" mass="39509">MGGYRGQPRSEADADEKATTPTTPRKNESPMTPRKSEDGEKKAVSSNSGSSTPTKEDLSLKGKLPATAASVASPRGVPPSPSAASHSPWSPRAGTLDISRYRESADILLLRLANAFFDLVKKTQQTLPALERTNAFTGEEIQNKLQEWLECDKDTAFLYASSLLQQGFLFHASLGVFIETSIVCYNIKDPVLIHYARCMRRGLGKECLHLKKGASSKKNKCEGCFSGTEAVDWMLLNFPHLVKKLRVESVGNAIAVSEALLEQGIIESVKQKADSKKVKPFCHDDKHFFRFKGRLFKTRPVDGKALVLNPLPAQLEFIACESLLDGIKPTSQYITSSSSNSSELPTTPDSRKRVGFESAE</sequence>
<keyword evidence="4" id="KW-1185">Reference proteome</keyword>
<feature type="compositionally biased region" description="Basic and acidic residues" evidence="1">
    <location>
        <begin position="349"/>
        <end position="360"/>
    </location>
</feature>
<name>L8HGP4_ACACF</name>
<feature type="compositionally biased region" description="Basic and acidic residues" evidence="1">
    <location>
        <begin position="34"/>
        <end position="43"/>
    </location>
</feature>
<feature type="compositionally biased region" description="Low complexity" evidence="1">
    <location>
        <begin position="82"/>
        <end position="91"/>
    </location>
</feature>
<dbReference type="Pfam" id="PF00610">
    <property type="entry name" value="DEP"/>
    <property type="match status" value="1"/>
</dbReference>
<dbReference type="GO" id="GO:0035556">
    <property type="term" value="P:intracellular signal transduction"/>
    <property type="evidence" value="ECO:0007669"/>
    <property type="project" value="InterPro"/>
</dbReference>
<evidence type="ECO:0000256" key="1">
    <source>
        <dbReference type="SAM" id="MobiDB-lite"/>
    </source>
</evidence>
<dbReference type="InterPro" id="IPR000591">
    <property type="entry name" value="DEP_dom"/>
</dbReference>